<reference evidence="2 3" key="1">
    <citation type="journal article" date="2009" name="Stand. Genomic Sci.">
        <title>Complete genome sequence of Desulfotomaculum acetoxidans type strain (5575).</title>
        <authorList>
            <person name="Spring S."/>
            <person name="Lapidus A."/>
            <person name="Schroder M."/>
            <person name="Gleim D."/>
            <person name="Sims D."/>
            <person name="Meincke L."/>
            <person name="Glavina Del Rio T."/>
            <person name="Tice H."/>
            <person name="Copeland A."/>
            <person name="Cheng J.F."/>
            <person name="Lucas S."/>
            <person name="Chen F."/>
            <person name="Nolan M."/>
            <person name="Bruce D."/>
            <person name="Goodwin L."/>
            <person name="Pitluck S."/>
            <person name="Ivanova N."/>
            <person name="Mavromatis K."/>
            <person name="Mikhailova N."/>
            <person name="Pati A."/>
            <person name="Chen A."/>
            <person name="Palaniappan K."/>
            <person name="Land M."/>
            <person name="Hauser L."/>
            <person name="Chang Y.J."/>
            <person name="Jeffries C.D."/>
            <person name="Chain P."/>
            <person name="Saunders E."/>
            <person name="Brettin T."/>
            <person name="Detter J.C."/>
            <person name="Goker M."/>
            <person name="Bristow J."/>
            <person name="Eisen J.A."/>
            <person name="Markowitz V."/>
            <person name="Hugenholtz P."/>
            <person name="Kyrpides N.C."/>
            <person name="Klenk H.P."/>
            <person name="Han C."/>
        </authorList>
    </citation>
    <scope>NUCLEOTIDE SEQUENCE [LARGE SCALE GENOMIC DNA]</scope>
    <source>
        <strain evidence="3">ATCC 49208 / DSM 771 / VKM B-1644</strain>
    </source>
</reference>
<name>C8W018_DESAS</name>
<dbReference type="OrthoDB" id="9916732at2"/>
<dbReference type="HOGENOM" id="CLU_2860362_0_0_9"/>
<accession>C8W018</accession>
<proteinExistence type="predicted"/>
<organism evidence="2 3">
    <name type="scientific">Desulfofarcimen acetoxidans (strain ATCC 49208 / DSM 771 / KCTC 5769 / VKM B-1644 / 5575)</name>
    <name type="common">Desulfotomaculum acetoxidans</name>
    <dbReference type="NCBI Taxonomy" id="485916"/>
    <lineage>
        <taxon>Bacteria</taxon>
        <taxon>Bacillati</taxon>
        <taxon>Bacillota</taxon>
        <taxon>Clostridia</taxon>
        <taxon>Eubacteriales</taxon>
        <taxon>Peptococcaceae</taxon>
        <taxon>Desulfofarcimen</taxon>
    </lineage>
</organism>
<keyword evidence="1" id="KW-0175">Coiled coil</keyword>
<evidence type="ECO:0000313" key="3">
    <source>
        <dbReference type="Proteomes" id="UP000002217"/>
    </source>
</evidence>
<dbReference type="KEGG" id="dae:Dtox_4322"/>
<dbReference type="RefSeq" id="WP_015759656.1">
    <property type="nucleotide sequence ID" value="NC_013216.1"/>
</dbReference>
<feature type="coiled-coil region" evidence="1">
    <location>
        <begin position="34"/>
        <end position="61"/>
    </location>
</feature>
<dbReference type="Proteomes" id="UP000002217">
    <property type="component" value="Chromosome"/>
</dbReference>
<gene>
    <name evidence="2" type="ordered locus">Dtox_4322</name>
</gene>
<dbReference type="EMBL" id="CP001720">
    <property type="protein sequence ID" value="ACV64986.1"/>
    <property type="molecule type" value="Genomic_DNA"/>
</dbReference>
<keyword evidence="3" id="KW-1185">Reference proteome</keyword>
<evidence type="ECO:0000256" key="1">
    <source>
        <dbReference type="SAM" id="Coils"/>
    </source>
</evidence>
<sequence>MNNSRAAVDLQKIKEEVINTYNVLITEVEQSSDREEKNRQINTLKEAVNQTEQLVKQYFSQSSD</sequence>
<protein>
    <submittedName>
        <fullName evidence="2">Uncharacterized protein</fullName>
    </submittedName>
</protein>
<evidence type="ECO:0000313" key="2">
    <source>
        <dbReference type="EMBL" id="ACV64986.1"/>
    </source>
</evidence>
<dbReference type="AlphaFoldDB" id="C8W018"/>